<dbReference type="InterPro" id="IPR004305">
    <property type="entry name" value="Thiaminase-2/PQQC"/>
</dbReference>
<evidence type="ECO:0000256" key="4">
    <source>
        <dbReference type="ARBA" id="ARBA00004769"/>
    </source>
</evidence>
<dbReference type="Gene3D" id="3.40.1190.20">
    <property type="match status" value="1"/>
</dbReference>
<dbReference type="NCBIfam" id="TIGR00097">
    <property type="entry name" value="HMP-P_kinase"/>
    <property type="match status" value="1"/>
</dbReference>
<comment type="catalytic activity">
    <reaction evidence="1">
        <text>4-amino-5-hydroxymethyl-2-methylpyrimidine + ATP = 4-amino-2-methyl-5-(phosphooxymethyl)pyrimidine + ADP + H(+)</text>
        <dbReference type="Rhea" id="RHEA:23096"/>
        <dbReference type="ChEBI" id="CHEBI:15378"/>
        <dbReference type="ChEBI" id="CHEBI:16892"/>
        <dbReference type="ChEBI" id="CHEBI:30616"/>
        <dbReference type="ChEBI" id="CHEBI:58354"/>
        <dbReference type="ChEBI" id="CHEBI:456216"/>
        <dbReference type="EC" id="2.7.1.49"/>
    </reaction>
</comment>
<dbReference type="UniPathway" id="UPA00060">
    <property type="reaction ID" value="UER00138"/>
</dbReference>
<evidence type="ECO:0000256" key="5">
    <source>
        <dbReference type="ARBA" id="ARBA00022679"/>
    </source>
</evidence>
<dbReference type="NCBIfam" id="NF011301">
    <property type="entry name" value="PRK14713.1"/>
    <property type="match status" value="1"/>
</dbReference>
<gene>
    <name evidence="12" type="primary">thiD</name>
    <name evidence="12" type="ORF">GcLGCM259_0051</name>
</gene>
<comment type="pathway">
    <text evidence="4">Cofactor biosynthesis; thiamine diphosphate biosynthesis; 4-amino-2-methyl-5-diphosphomethylpyrimidine from 5-amino-1-(5-phospho-D-ribosyl)imidazole: step 3/3.</text>
</comment>
<dbReference type="KEGG" id="gcr:GcLGCM259_0051"/>
<keyword evidence="7 12" id="KW-0418">Kinase</keyword>
<dbReference type="CDD" id="cd19365">
    <property type="entry name" value="TenA_C-like"/>
    <property type="match status" value="1"/>
</dbReference>
<evidence type="ECO:0000256" key="8">
    <source>
        <dbReference type="ARBA" id="ARBA00022840"/>
    </source>
</evidence>
<dbReference type="GO" id="GO:0008972">
    <property type="term" value="F:phosphomethylpyrimidine kinase activity"/>
    <property type="evidence" value="ECO:0007669"/>
    <property type="project" value="UniProtKB-EC"/>
</dbReference>
<dbReference type="CDD" id="cd01169">
    <property type="entry name" value="HMPP_kinase"/>
    <property type="match status" value="1"/>
</dbReference>
<evidence type="ECO:0000313" key="12">
    <source>
        <dbReference type="EMBL" id="QCY45844.1"/>
    </source>
</evidence>
<dbReference type="GO" id="GO:0008902">
    <property type="term" value="F:hydroxymethylpyrimidine kinase activity"/>
    <property type="evidence" value="ECO:0007669"/>
    <property type="project" value="UniProtKB-EC"/>
</dbReference>
<dbReference type="GO" id="GO:0005829">
    <property type="term" value="C:cytosol"/>
    <property type="evidence" value="ECO:0007669"/>
    <property type="project" value="TreeGrafter"/>
</dbReference>
<dbReference type="Gene3D" id="1.20.910.10">
    <property type="entry name" value="Heme oxygenase-like"/>
    <property type="match status" value="1"/>
</dbReference>
<evidence type="ECO:0000256" key="1">
    <source>
        <dbReference type="ARBA" id="ARBA00000151"/>
    </source>
</evidence>
<evidence type="ECO:0000313" key="13">
    <source>
        <dbReference type="Proteomes" id="UP000307000"/>
    </source>
</evidence>
<proteinExistence type="predicted"/>
<dbReference type="GO" id="GO:0009228">
    <property type="term" value="P:thiamine biosynthetic process"/>
    <property type="evidence" value="ECO:0007669"/>
    <property type="project" value="UniProtKB-KW"/>
</dbReference>
<evidence type="ECO:0000256" key="7">
    <source>
        <dbReference type="ARBA" id="ARBA00022777"/>
    </source>
</evidence>
<sequence length="480" mass="50563">MIHNILSIAGSDPSGGAGIQADLKAIAATGGYGMAAITSLTAQNTRGVDAVQAVEPQFVTAQLRSIAADVRIDAVKIGMLANAGIIDAVQQWLGEQPAGLPVVLDPVMIATSGDRLLDDAAHQAMSRLLARATVLTPNMDELAVLLGEARATTWDGVLAQAQRLAAAHDVLVVAKGGHLGGEQCPDALVDATGVLADFPAARIDTENTHGTGCTLSSALASLYARGGNWAAALGAAKEYLAEAIAASGQLSVGAGHGPVHHLAGLWSGQGLAPAQDPMQQWWQDIAGIREGIDELDFIRQLRAGTLPRANFDYYINQDALYLRGYAQVLAQASIIAPDAAAQRFWAAAASATFEEEMALHREFALDTAAHGSETTANYVNHLAAAGHHYPVLIAAILPCYWIYQDVGSRLAAAGHGQHPYRQWLATYSSAEFDAATAAAIGMVRAAYRRADERTRQAMWRAFETSSRHELAFFAQSGAEA</sequence>
<evidence type="ECO:0000259" key="10">
    <source>
        <dbReference type="Pfam" id="PF03070"/>
    </source>
</evidence>
<dbReference type="InterPro" id="IPR016084">
    <property type="entry name" value="Haem_Oase-like_multi-hlx"/>
</dbReference>
<evidence type="ECO:0000256" key="2">
    <source>
        <dbReference type="ARBA" id="ARBA00000565"/>
    </source>
</evidence>
<keyword evidence="5" id="KW-0808">Transferase</keyword>
<name>A0A5B7WRF4_9MICC</name>
<dbReference type="PANTHER" id="PTHR20858">
    <property type="entry name" value="PHOSPHOMETHYLPYRIMIDINE KINASE"/>
    <property type="match status" value="1"/>
</dbReference>
<dbReference type="SUPFAM" id="SSF53613">
    <property type="entry name" value="Ribokinase-like"/>
    <property type="match status" value="1"/>
</dbReference>
<dbReference type="InterPro" id="IPR029056">
    <property type="entry name" value="Ribokinase-like"/>
</dbReference>
<dbReference type="PANTHER" id="PTHR20858:SF17">
    <property type="entry name" value="HYDROXYMETHYLPYRIMIDINE_PHOSPHOMETHYLPYRIMIDINE KINASE THI20-RELATED"/>
    <property type="match status" value="1"/>
</dbReference>
<comment type="function">
    <text evidence="3">Catalyzes the phosphorylation of hydroxymethylpyrimidine phosphate (HMP-P) to HMP-PP, and of HMP to HMP-P.</text>
</comment>
<dbReference type="Proteomes" id="UP000307000">
    <property type="component" value="Chromosome"/>
</dbReference>
<reference evidence="12 13" key="1">
    <citation type="submission" date="2018-12" db="EMBL/GenBank/DDBJ databases">
        <title>Complete Genome Sequence of Glutamicibacter creatinolyticus strain LGCM259,isolated from an abscess of a 12-year-old mare in Italy.</title>
        <authorList>
            <person name="Santos R.G."/>
            <person name="Silva A.L."/>
            <person name="Seyffert N."/>
            <person name="Castro T.L.P."/>
            <person name="Attili A.R."/>
            <person name="Rifici C."/>
            <person name="Mazzullo G."/>
            <person name="Brenig B."/>
            <person name="Venanzi F."/>
            <person name="Azevedo V."/>
        </authorList>
    </citation>
    <scope>NUCLEOTIDE SEQUENCE [LARGE SCALE GENOMIC DNA]</scope>
    <source>
        <strain evidence="12 13">LGCM 259</strain>
    </source>
</reference>
<organism evidence="12 13">
    <name type="scientific">Glutamicibacter creatinolyticus</name>
    <dbReference type="NCBI Taxonomy" id="162496"/>
    <lineage>
        <taxon>Bacteria</taxon>
        <taxon>Bacillati</taxon>
        <taxon>Actinomycetota</taxon>
        <taxon>Actinomycetes</taxon>
        <taxon>Micrococcales</taxon>
        <taxon>Micrococcaceae</taxon>
        <taxon>Glutamicibacter</taxon>
    </lineage>
</organism>
<dbReference type="InterPro" id="IPR004399">
    <property type="entry name" value="HMP/HMP-P_kinase_dom"/>
</dbReference>
<feature type="domain" description="Thiaminase-2/PQQC" evidence="10">
    <location>
        <begin position="296"/>
        <end position="474"/>
    </location>
</feature>
<dbReference type="RefSeq" id="WP_138925397.1">
    <property type="nucleotide sequence ID" value="NZ_CP034412.1"/>
</dbReference>
<feature type="domain" description="Pyridoxamine kinase/Phosphomethylpyrimidine kinase" evidence="11">
    <location>
        <begin position="12"/>
        <end position="260"/>
    </location>
</feature>
<evidence type="ECO:0000259" key="11">
    <source>
        <dbReference type="Pfam" id="PF08543"/>
    </source>
</evidence>
<comment type="catalytic activity">
    <reaction evidence="2">
        <text>4-amino-2-methyl-5-(phosphooxymethyl)pyrimidine + ATP = 4-amino-2-methyl-5-(diphosphooxymethyl)pyrimidine + ADP</text>
        <dbReference type="Rhea" id="RHEA:19893"/>
        <dbReference type="ChEBI" id="CHEBI:30616"/>
        <dbReference type="ChEBI" id="CHEBI:57841"/>
        <dbReference type="ChEBI" id="CHEBI:58354"/>
        <dbReference type="ChEBI" id="CHEBI:456216"/>
        <dbReference type="EC" id="2.7.4.7"/>
    </reaction>
</comment>
<keyword evidence="9" id="KW-0784">Thiamine biosynthesis</keyword>
<dbReference type="EMBL" id="CP034412">
    <property type="protein sequence ID" value="QCY45844.1"/>
    <property type="molecule type" value="Genomic_DNA"/>
</dbReference>
<dbReference type="AlphaFoldDB" id="A0A5B7WRF4"/>
<dbReference type="FunFam" id="3.40.1190.20:FF:000003">
    <property type="entry name" value="Phosphomethylpyrimidine kinase ThiD"/>
    <property type="match status" value="1"/>
</dbReference>
<dbReference type="Pfam" id="PF03070">
    <property type="entry name" value="TENA_THI-4"/>
    <property type="match status" value="1"/>
</dbReference>
<dbReference type="GO" id="GO:0005524">
    <property type="term" value="F:ATP binding"/>
    <property type="evidence" value="ECO:0007669"/>
    <property type="project" value="UniProtKB-KW"/>
</dbReference>
<dbReference type="InterPro" id="IPR013749">
    <property type="entry name" value="PM/HMP-P_kinase-1"/>
</dbReference>
<keyword evidence="6" id="KW-0547">Nucleotide-binding</keyword>
<accession>A0A5B7WRF4</accession>
<keyword evidence="8" id="KW-0067">ATP-binding</keyword>
<evidence type="ECO:0000256" key="9">
    <source>
        <dbReference type="ARBA" id="ARBA00022977"/>
    </source>
</evidence>
<evidence type="ECO:0000256" key="3">
    <source>
        <dbReference type="ARBA" id="ARBA00003848"/>
    </source>
</evidence>
<evidence type="ECO:0000256" key="6">
    <source>
        <dbReference type="ARBA" id="ARBA00022741"/>
    </source>
</evidence>
<dbReference type="Pfam" id="PF08543">
    <property type="entry name" value="Phos_pyr_kin"/>
    <property type="match status" value="1"/>
</dbReference>
<dbReference type="GO" id="GO:0009229">
    <property type="term" value="P:thiamine diphosphate biosynthetic process"/>
    <property type="evidence" value="ECO:0007669"/>
    <property type="project" value="UniProtKB-UniPathway"/>
</dbReference>
<dbReference type="SUPFAM" id="SSF48613">
    <property type="entry name" value="Heme oxygenase-like"/>
    <property type="match status" value="1"/>
</dbReference>
<keyword evidence="13" id="KW-1185">Reference proteome</keyword>
<protein>
    <submittedName>
        <fullName evidence="12">Hydroxymethylpyrimidine/phosphomethylpyrimidine kinase</fullName>
    </submittedName>
</protein>